<evidence type="ECO:0000313" key="3">
    <source>
        <dbReference type="Proteomes" id="UP000631653"/>
    </source>
</evidence>
<dbReference type="RefSeq" id="WP_242010009.1">
    <property type="nucleotide sequence ID" value="NZ_WOSY01000002.1"/>
</dbReference>
<protein>
    <recommendedName>
        <fullName evidence="1">RlpA-like protein double-psi beta-barrel domain-containing protein</fullName>
    </recommendedName>
</protein>
<dbReference type="Proteomes" id="UP000631653">
    <property type="component" value="Unassembled WGS sequence"/>
</dbReference>
<keyword evidence="3" id="KW-1185">Reference proteome</keyword>
<dbReference type="CDD" id="cd22268">
    <property type="entry name" value="DPBB_RlpA-like"/>
    <property type="match status" value="1"/>
</dbReference>
<gene>
    <name evidence="2" type="ORF">GOB81_02990</name>
</gene>
<dbReference type="InterPro" id="IPR009009">
    <property type="entry name" value="RlpA-like_DPBB"/>
</dbReference>
<reference evidence="2 3" key="1">
    <citation type="journal article" date="2020" name="Int. J. Syst. Evol. Microbiol.">
        <title>Novel acetic acid bacteria from cider fermentations: Acetobacter conturbans sp. nov. and Acetobacter fallax sp. nov.</title>
        <authorList>
            <person name="Sombolestani A.S."/>
            <person name="Cleenwerck I."/>
            <person name="Cnockaert M."/>
            <person name="Borremans W."/>
            <person name="Wieme A.D."/>
            <person name="De Vuyst L."/>
            <person name="Vandamme P."/>
        </authorList>
    </citation>
    <scope>NUCLEOTIDE SEQUENCE [LARGE SCALE GENOMIC DNA]</scope>
    <source>
        <strain evidence="2 3">LMG 1627</strain>
    </source>
</reference>
<dbReference type="InterPro" id="IPR036680">
    <property type="entry name" value="SPOR-like_sf"/>
</dbReference>
<dbReference type="InterPro" id="IPR036908">
    <property type="entry name" value="RlpA-like_sf"/>
</dbReference>
<organism evidence="2 3">
    <name type="scientific">Acetobacter conturbans</name>
    <dbReference type="NCBI Taxonomy" id="1737472"/>
    <lineage>
        <taxon>Bacteria</taxon>
        <taxon>Pseudomonadati</taxon>
        <taxon>Pseudomonadota</taxon>
        <taxon>Alphaproteobacteria</taxon>
        <taxon>Acetobacterales</taxon>
        <taxon>Acetobacteraceae</taxon>
        <taxon>Acetobacter</taxon>
    </lineage>
</organism>
<feature type="domain" description="RlpA-like protein double-psi beta-barrel" evidence="1">
    <location>
        <begin position="80"/>
        <end position="143"/>
    </location>
</feature>
<sequence length="297" mass="31850">MNHEAGGVPHHVVRRWLVPVSMLLLASCHKPVSAPVTQHVHYEVGPAYHADGVWLYPRQEFAYRETGLAVVDSNIAPRVTGDGELYDPKAMTGAHPTLQLPVQVTVRNLDNGRQITIRLNDRGPVPHGRLLSITPQAAVALGMGSEPTRVEVIEDDLPSRTFAETLPGGPLLDMTAAPVGNVEVETLGVGAKASPAAAPVTTQLGPRQPVRLPDLPVAYMQSFPTTGSLWIEVGRFTRRPYAEMEARTSNGTVQLTTDNSGPAWAVRVGPFQTVNEADTALDRALALGLTGAHIVVE</sequence>
<evidence type="ECO:0000313" key="2">
    <source>
        <dbReference type="EMBL" id="NHN87599.1"/>
    </source>
</evidence>
<dbReference type="Pfam" id="PF03330">
    <property type="entry name" value="DPBB_1"/>
    <property type="match status" value="1"/>
</dbReference>
<dbReference type="PANTHER" id="PTHR34183:SF1">
    <property type="entry name" value="ENDOLYTIC PEPTIDOGLYCAN TRANSGLYCOSYLASE RLPA"/>
    <property type="match status" value="1"/>
</dbReference>
<dbReference type="EMBL" id="WOSY01000002">
    <property type="protein sequence ID" value="NHN87599.1"/>
    <property type="molecule type" value="Genomic_DNA"/>
</dbReference>
<name>A0ABX0JWC7_9PROT</name>
<proteinExistence type="predicted"/>
<dbReference type="SUPFAM" id="SSF110997">
    <property type="entry name" value="Sporulation related repeat"/>
    <property type="match status" value="1"/>
</dbReference>
<dbReference type="PANTHER" id="PTHR34183">
    <property type="entry name" value="ENDOLYTIC PEPTIDOGLYCAN TRANSGLYCOSYLASE RLPA"/>
    <property type="match status" value="1"/>
</dbReference>
<comment type="caution">
    <text evidence="2">The sequence shown here is derived from an EMBL/GenBank/DDBJ whole genome shotgun (WGS) entry which is preliminary data.</text>
</comment>
<accession>A0ABX0JWC7</accession>
<evidence type="ECO:0000259" key="1">
    <source>
        <dbReference type="Pfam" id="PF03330"/>
    </source>
</evidence>
<dbReference type="Gene3D" id="2.40.40.10">
    <property type="entry name" value="RlpA-like domain"/>
    <property type="match status" value="1"/>
</dbReference>